<evidence type="ECO:0000313" key="2">
    <source>
        <dbReference type="Proteomes" id="UP001457282"/>
    </source>
</evidence>
<sequence>MIDGGCLQVRARAHELSVELGTAKRWQRLRSTATRSEVVTGWEERQARAGEETVVVISGDVSESYGGGGFGGSHGVVVAEMKSSWARWDLRHGLAIEQWIQAWEWLGFG</sequence>
<dbReference type="AlphaFoldDB" id="A0AAW1VV92"/>
<proteinExistence type="predicted"/>
<comment type="caution">
    <text evidence="1">The sequence shown here is derived from an EMBL/GenBank/DDBJ whole genome shotgun (WGS) entry which is preliminary data.</text>
</comment>
<dbReference type="EMBL" id="JBEDUW010000007">
    <property type="protein sequence ID" value="KAK9911926.1"/>
    <property type="molecule type" value="Genomic_DNA"/>
</dbReference>
<name>A0AAW1VV92_RUBAR</name>
<dbReference type="Proteomes" id="UP001457282">
    <property type="component" value="Unassembled WGS sequence"/>
</dbReference>
<protein>
    <submittedName>
        <fullName evidence="1">Uncharacterized protein</fullName>
    </submittedName>
</protein>
<reference evidence="1 2" key="1">
    <citation type="journal article" date="2023" name="G3 (Bethesda)">
        <title>A chromosome-length genome assembly and annotation of blackberry (Rubus argutus, cv. 'Hillquist').</title>
        <authorList>
            <person name="Bruna T."/>
            <person name="Aryal R."/>
            <person name="Dudchenko O."/>
            <person name="Sargent D.J."/>
            <person name="Mead D."/>
            <person name="Buti M."/>
            <person name="Cavallini A."/>
            <person name="Hytonen T."/>
            <person name="Andres J."/>
            <person name="Pham M."/>
            <person name="Weisz D."/>
            <person name="Mascagni F."/>
            <person name="Usai G."/>
            <person name="Natali L."/>
            <person name="Bassil N."/>
            <person name="Fernandez G.E."/>
            <person name="Lomsadze A."/>
            <person name="Armour M."/>
            <person name="Olukolu B."/>
            <person name="Poorten T."/>
            <person name="Britton C."/>
            <person name="Davik J."/>
            <person name="Ashrafi H."/>
            <person name="Aiden E.L."/>
            <person name="Borodovsky M."/>
            <person name="Worthington M."/>
        </authorList>
    </citation>
    <scope>NUCLEOTIDE SEQUENCE [LARGE SCALE GENOMIC DNA]</scope>
    <source>
        <strain evidence="1">PI 553951</strain>
    </source>
</reference>
<evidence type="ECO:0000313" key="1">
    <source>
        <dbReference type="EMBL" id="KAK9911926.1"/>
    </source>
</evidence>
<accession>A0AAW1VV92</accession>
<gene>
    <name evidence="1" type="ORF">M0R45_035806</name>
</gene>
<organism evidence="1 2">
    <name type="scientific">Rubus argutus</name>
    <name type="common">Southern blackberry</name>
    <dbReference type="NCBI Taxonomy" id="59490"/>
    <lineage>
        <taxon>Eukaryota</taxon>
        <taxon>Viridiplantae</taxon>
        <taxon>Streptophyta</taxon>
        <taxon>Embryophyta</taxon>
        <taxon>Tracheophyta</taxon>
        <taxon>Spermatophyta</taxon>
        <taxon>Magnoliopsida</taxon>
        <taxon>eudicotyledons</taxon>
        <taxon>Gunneridae</taxon>
        <taxon>Pentapetalae</taxon>
        <taxon>rosids</taxon>
        <taxon>fabids</taxon>
        <taxon>Rosales</taxon>
        <taxon>Rosaceae</taxon>
        <taxon>Rosoideae</taxon>
        <taxon>Rosoideae incertae sedis</taxon>
        <taxon>Rubus</taxon>
    </lineage>
</organism>
<keyword evidence="2" id="KW-1185">Reference proteome</keyword>